<dbReference type="EMBL" id="CAJNOO010006915">
    <property type="protein sequence ID" value="CAF1458075.1"/>
    <property type="molecule type" value="Genomic_DNA"/>
</dbReference>
<dbReference type="AlphaFoldDB" id="A0A820B6G4"/>
<evidence type="ECO:0000313" key="6">
    <source>
        <dbReference type="EMBL" id="CAF4094156.1"/>
    </source>
</evidence>
<keyword evidence="2" id="KW-0833">Ubl conjugation pathway</keyword>
<dbReference type="PROSITE" id="PS50235">
    <property type="entry name" value="USP_3"/>
    <property type="match status" value="1"/>
</dbReference>
<dbReference type="EMBL" id="CAJNOU010009303">
    <property type="protein sequence ID" value="CAF1545473.1"/>
    <property type="molecule type" value="Genomic_DNA"/>
</dbReference>
<comment type="caution">
    <text evidence="7">The sequence shown here is derived from an EMBL/GenBank/DDBJ whole genome shotgun (WGS) entry which is preliminary data.</text>
</comment>
<comment type="similarity">
    <text evidence="2">Belongs to the peptidase C19 family.</text>
</comment>
<evidence type="ECO:0000313" key="4">
    <source>
        <dbReference type="EMBL" id="CAF1458075.1"/>
    </source>
</evidence>
<protein>
    <recommendedName>
        <fullName evidence="2">Ubiquitin carboxyl-terminal hydrolase</fullName>
        <ecNumber evidence="2">3.4.19.12</ecNumber>
    </recommendedName>
</protein>
<dbReference type="OrthoDB" id="265776at2759"/>
<accession>A0A820B6G4</accession>
<dbReference type="EC" id="3.4.19.12" evidence="2"/>
<proteinExistence type="inferred from homology"/>
<dbReference type="Proteomes" id="UP000663889">
    <property type="component" value="Unassembled WGS sequence"/>
</dbReference>
<dbReference type="SUPFAM" id="SSF54001">
    <property type="entry name" value="Cysteine proteinases"/>
    <property type="match status" value="1"/>
</dbReference>
<dbReference type="Pfam" id="PF00443">
    <property type="entry name" value="UCH"/>
    <property type="match status" value="1"/>
</dbReference>
<dbReference type="InterPro" id="IPR038765">
    <property type="entry name" value="Papain-like_cys_pep_sf"/>
</dbReference>
<dbReference type="EMBL" id="CAJOBE010015853">
    <property type="protein sequence ID" value="CAF4194234.1"/>
    <property type="molecule type" value="Genomic_DNA"/>
</dbReference>
<dbReference type="GO" id="GO:0016579">
    <property type="term" value="P:protein deubiquitination"/>
    <property type="evidence" value="ECO:0007669"/>
    <property type="project" value="InterPro"/>
</dbReference>
<comment type="catalytic activity">
    <reaction evidence="1 2">
        <text>Thiol-dependent hydrolysis of ester, thioester, amide, peptide and isopeptide bonds formed by the C-terminal Gly of ubiquitin (a 76-residue protein attached to proteins as an intracellular targeting signal).</text>
        <dbReference type="EC" id="3.4.19.12"/>
    </reaction>
</comment>
<dbReference type="GO" id="GO:0004843">
    <property type="term" value="F:cysteine-type deubiquitinase activity"/>
    <property type="evidence" value="ECO:0007669"/>
    <property type="project" value="UniProtKB-UniRule"/>
</dbReference>
<evidence type="ECO:0000259" key="3">
    <source>
        <dbReference type="PROSITE" id="PS50235"/>
    </source>
</evidence>
<dbReference type="PANTHER" id="PTHR21646">
    <property type="entry name" value="UBIQUITIN CARBOXYL-TERMINAL HYDROLASE"/>
    <property type="match status" value="1"/>
</dbReference>
<dbReference type="Proteomes" id="UP000663882">
    <property type="component" value="Unassembled WGS sequence"/>
</dbReference>
<dbReference type="InterPro" id="IPR028889">
    <property type="entry name" value="USP"/>
</dbReference>
<dbReference type="InterPro" id="IPR001394">
    <property type="entry name" value="Peptidase_C19_UCH"/>
</dbReference>
<evidence type="ECO:0000256" key="2">
    <source>
        <dbReference type="RuleBase" id="RU366025"/>
    </source>
</evidence>
<reference evidence="7" key="1">
    <citation type="submission" date="2021-02" db="EMBL/GenBank/DDBJ databases">
        <authorList>
            <person name="Nowell W R."/>
        </authorList>
    </citation>
    <scope>NUCLEOTIDE SEQUENCE</scope>
</reference>
<evidence type="ECO:0000256" key="1">
    <source>
        <dbReference type="ARBA" id="ARBA00000707"/>
    </source>
</evidence>
<dbReference type="PROSITE" id="PS00972">
    <property type="entry name" value="USP_1"/>
    <property type="match status" value="1"/>
</dbReference>
<name>A0A820B6G4_9BILA</name>
<dbReference type="GO" id="GO:0006508">
    <property type="term" value="P:proteolysis"/>
    <property type="evidence" value="ECO:0007669"/>
    <property type="project" value="UniProtKB-KW"/>
</dbReference>
<gene>
    <name evidence="7" type="ORF">FNK824_LOCUS35915</name>
    <name evidence="6" type="ORF">OTI717_LOCUS33825</name>
    <name evidence="4" type="ORF">RFH988_LOCUS37041</name>
    <name evidence="5" type="ORF">SEV965_LOCUS38389</name>
</gene>
<dbReference type="Proteomes" id="UP000663823">
    <property type="component" value="Unassembled WGS sequence"/>
</dbReference>
<sequence length="482" mass="55069">MGMKQSYSQSTLQIYYRENELISKFRPKSSNRSSLPTKRTTRDEEIDTRMCHLPPVSCKKTKTDISSSQNNYEHTTFKKGIRTESTTDCLGFTTVPTPFQENITESTLPIKKTDVQDIYSSSISPSYETYHKTTNTCRDFPLAKTNIQRGQCGLQNIGNTCFMNSALQCLSNVSDLTEYILENDITNILNTTNDLGTHGKLALAYANLIKEMWSGKTTITDASVVKWYVSKLSPRFAGHNQQDSHEFLNILLEALHEDLKQKLEDFENETSLISKIFHGQIRSTVTCTCGEPCITFDSISFLALPIPDLPLASSHQKYSSQPRKQTVTLTDCFNEFLKVEKIGENGQWFCNKCNDLRDAEKKLDIWILPKVLILQLKRFTYDLWNNVKIKTLVKFPVDSPLDLSPFIPVNNNQKNALYNLVAVSSHTGSLAGGHYTTYAKNFLTKKWLHFNDEHVREADENVIQSPNAYILFYRRQETNLEH</sequence>
<dbReference type="Gene3D" id="3.90.70.10">
    <property type="entry name" value="Cysteine proteinases"/>
    <property type="match status" value="1"/>
</dbReference>
<keyword evidence="2" id="KW-0645">Protease</keyword>
<feature type="domain" description="USP" evidence="3">
    <location>
        <begin position="152"/>
        <end position="476"/>
    </location>
</feature>
<keyword evidence="2" id="KW-0378">Hydrolase</keyword>
<dbReference type="CDD" id="cd02674">
    <property type="entry name" value="Peptidase_C19R"/>
    <property type="match status" value="1"/>
</dbReference>
<evidence type="ECO:0000313" key="5">
    <source>
        <dbReference type="EMBL" id="CAF1545473.1"/>
    </source>
</evidence>
<dbReference type="InterPro" id="IPR050185">
    <property type="entry name" value="Ub_carboxyl-term_hydrolase"/>
</dbReference>
<dbReference type="EMBL" id="CAJOAX010011468">
    <property type="protein sequence ID" value="CAF4094156.1"/>
    <property type="molecule type" value="Genomic_DNA"/>
</dbReference>
<organism evidence="7 8">
    <name type="scientific">Rotaria sordida</name>
    <dbReference type="NCBI Taxonomy" id="392033"/>
    <lineage>
        <taxon>Eukaryota</taxon>
        <taxon>Metazoa</taxon>
        <taxon>Spiralia</taxon>
        <taxon>Gnathifera</taxon>
        <taxon>Rotifera</taxon>
        <taxon>Eurotatoria</taxon>
        <taxon>Bdelloidea</taxon>
        <taxon>Philodinida</taxon>
        <taxon>Philodinidae</taxon>
        <taxon>Rotaria</taxon>
    </lineage>
</organism>
<evidence type="ECO:0000313" key="8">
    <source>
        <dbReference type="Proteomes" id="UP000663874"/>
    </source>
</evidence>
<evidence type="ECO:0000313" key="7">
    <source>
        <dbReference type="EMBL" id="CAF4194234.1"/>
    </source>
</evidence>
<dbReference type="InterPro" id="IPR018200">
    <property type="entry name" value="USP_CS"/>
</dbReference>
<keyword evidence="2" id="KW-0788">Thiol protease</keyword>
<dbReference type="PROSITE" id="PS00973">
    <property type="entry name" value="USP_2"/>
    <property type="match status" value="1"/>
</dbReference>
<dbReference type="Proteomes" id="UP000663874">
    <property type="component" value="Unassembled WGS sequence"/>
</dbReference>